<dbReference type="OrthoDB" id="8479979at2"/>
<dbReference type="GO" id="GO:0008233">
    <property type="term" value="F:peptidase activity"/>
    <property type="evidence" value="ECO:0007669"/>
    <property type="project" value="InterPro"/>
</dbReference>
<protein>
    <recommendedName>
        <fullName evidence="1">Peptidase M15C domain-containing protein</fullName>
    </recommendedName>
</protein>
<sequence length="54" mass="6003">MLNNNNITTCGKIAEKCGLEWGGSWKSFRDLPHCQYTEGLSIADLKSGKMIADR</sequence>
<reference evidence="3" key="1">
    <citation type="submission" date="2017-11" db="EMBL/GenBank/DDBJ databases">
        <authorList>
            <person name="Chan K.G."/>
            <person name="Lee L.S."/>
        </authorList>
    </citation>
    <scope>NUCLEOTIDE SEQUENCE [LARGE SCALE GENOMIC DNA]</scope>
    <source>
        <strain evidence="3">DSM 100970</strain>
    </source>
</reference>
<dbReference type="Gene3D" id="3.30.1380.10">
    <property type="match status" value="1"/>
</dbReference>
<evidence type="ECO:0000313" key="3">
    <source>
        <dbReference type="Proteomes" id="UP000236655"/>
    </source>
</evidence>
<dbReference type="AlphaFoldDB" id="A0A2I7N630"/>
<feature type="domain" description="Peptidase M15C" evidence="1">
    <location>
        <begin position="8"/>
        <end position="36"/>
    </location>
</feature>
<dbReference type="Pfam" id="PF13539">
    <property type="entry name" value="Peptidase_M15_4"/>
    <property type="match status" value="1"/>
</dbReference>
<organism evidence="2 3">
    <name type="scientific">Aquella oligotrophica</name>
    <dbReference type="NCBI Taxonomy" id="2067065"/>
    <lineage>
        <taxon>Bacteria</taxon>
        <taxon>Pseudomonadati</taxon>
        <taxon>Pseudomonadota</taxon>
        <taxon>Betaproteobacteria</taxon>
        <taxon>Neisseriales</taxon>
        <taxon>Neisseriaceae</taxon>
        <taxon>Aquella</taxon>
    </lineage>
</organism>
<evidence type="ECO:0000313" key="2">
    <source>
        <dbReference type="EMBL" id="AUR51908.1"/>
    </source>
</evidence>
<proteinExistence type="predicted"/>
<evidence type="ECO:0000259" key="1">
    <source>
        <dbReference type="Pfam" id="PF13539"/>
    </source>
</evidence>
<dbReference type="InterPro" id="IPR039561">
    <property type="entry name" value="Peptidase_M15C"/>
</dbReference>
<name>A0A2I7N630_9NEIS</name>
<dbReference type="KEGG" id="nba:CUN60_06220"/>
<dbReference type="SUPFAM" id="SSF55166">
    <property type="entry name" value="Hedgehog/DD-peptidase"/>
    <property type="match status" value="1"/>
</dbReference>
<keyword evidence="3" id="KW-1185">Reference proteome</keyword>
<gene>
    <name evidence="2" type="ORF">CUN60_06220</name>
</gene>
<accession>A0A2I7N630</accession>
<dbReference type="Proteomes" id="UP000236655">
    <property type="component" value="Chromosome"/>
</dbReference>
<dbReference type="EMBL" id="CP024847">
    <property type="protein sequence ID" value="AUR51908.1"/>
    <property type="molecule type" value="Genomic_DNA"/>
</dbReference>
<dbReference type="InterPro" id="IPR009045">
    <property type="entry name" value="Zn_M74/Hedgehog-like"/>
</dbReference>